<dbReference type="AlphaFoldDB" id="A0A9P0ENQ3"/>
<feature type="transmembrane region" description="Helical" evidence="2">
    <location>
        <begin position="104"/>
        <end position="122"/>
    </location>
</feature>
<reference evidence="4" key="1">
    <citation type="submission" date="2021-10" db="EMBL/GenBank/DDBJ databases">
        <authorList>
            <person name="Piombo E."/>
        </authorList>
    </citation>
    <scope>NUCLEOTIDE SEQUENCE</scope>
</reference>
<comment type="caution">
    <text evidence="4">The sequence shown here is derived from an EMBL/GenBank/DDBJ whole genome shotgun (WGS) entry which is preliminary data.</text>
</comment>
<keyword evidence="5" id="KW-1185">Reference proteome</keyword>
<keyword evidence="2" id="KW-0812">Transmembrane</keyword>
<evidence type="ECO:0000256" key="2">
    <source>
        <dbReference type="SAM" id="Phobius"/>
    </source>
</evidence>
<dbReference type="PANTHER" id="PTHR48081">
    <property type="entry name" value="AB HYDROLASE SUPERFAMILY PROTEIN C4A8.06C"/>
    <property type="match status" value="1"/>
</dbReference>
<dbReference type="GO" id="GO:0016787">
    <property type="term" value="F:hydrolase activity"/>
    <property type="evidence" value="ECO:0007669"/>
    <property type="project" value="UniProtKB-KW"/>
</dbReference>
<dbReference type="SUPFAM" id="SSF53474">
    <property type="entry name" value="alpha/beta-Hydrolases"/>
    <property type="match status" value="1"/>
</dbReference>
<evidence type="ECO:0000313" key="5">
    <source>
        <dbReference type="Proteomes" id="UP000775872"/>
    </source>
</evidence>
<dbReference type="EMBL" id="CABFOC020000046">
    <property type="protein sequence ID" value="CAH0054160.1"/>
    <property type="molecule type" value="Genomic_DNA"/>
</dbReference>
<keyword evidence="2" id="KW-1133">Transmembrane helix</keyword>
<dbReference type="Proteomes" id="UP000775872">
    <property type="component" value="Unassembled WGS sequence"/>
</dbReference>
<dbReference type="InterPro" id="IPR013094">
    <property type="entry name" value="AB_hydrolase_3"/>
</dbReference>
<dbReference type="Pfam" id="PF07859">
    <property type="entry name" value="Abhydrolase_3"/>
    <property type="match status" value="1"/>
</dbReference>
<dbReference type="PANTHER" id="PTHR48081:SF3">
    <property type="entry name" value="ALPHA_BETA HYDROLASE FOLD-3 DOMAIN-CONTAINING PROTEIN"/>
    <property type="match status" value="1"/>
</dbReference>
<dbReference type="InterPro" id="IPR029058">
    <property type="entry name" value="AB_hydrolase_fold"/>
</dbReference>
<gene>
    <name evidence="4" type="ORF">CSOL1703_00015357</name>
</gene>
<evidence type="ECO:0000256" key="1">
    <source>
        <dbReference type="ARBA" id="ARBA00022801"/>
    </source>
</evidence>
<evidence type="ECO:0000259" key="3">
    <source>
        <dbReference type="Pfam" id="PF07859"/>
    </source>
</evidence>
<feature type="domain" description="Alpha/beta hydrolase fold-3" evidence="3">
    <location>
        <begin position="33"/>
        <end position="121"/>
    </location>
</feature>
<evidence type="ECO:0000313" key="4">
    <source>
        <dbReference type="EMBL" id="CAH0054160.1"/>
    </source>
</evidence>
<protein>
    <recommendedName>
        <fullName evidence="3">Alpha/beta hydrolase fold-3 domain-containing protein</fullName>
    </recommendedName>
</protein>
<proteinExistence type="predicted"/>
<dbReference type="Gene3D" id="3.40.50.1820">
    <property type="entry name" value="alpha/beta hydrolase"/>
    <property type="match status" value="1"/>
</dbReference>
<organism evidence="4 5">
    <name type="scientific">Clonostachys solani</name>
    <dbReference type="NCBI Taxonomy" id="160281"/>
    <lineage>
        <taxon>Eukaryota</taxon>
        <taxon>Fungi</taxon>
        <taxon>Dikarya</taxon>
        <taxon>Ascomycota</taxon>
        <taxon>Pezizomycotina</taxon>
        <taxon>Sordariomycetes</taxon>
        <taxon>Hypocreomycetidae</taxon>
        <taxon>Hypocreales</taxon>
        <taxon>Bionectriaceae</taxon>
        <taxon>Clonostachys</taxon>
    </lineage>
</organism>
<keyword evidence="2" id="KW-0472">Membrane</keyword>
<accession>A0A9P0ENQ3</accession>
<name>A0A9P0ENQ3_9HYPO</name>
<dbReference type="InterPro" id="IPR050300">
    <property type="entry name" value="GDXG_lipolytic_enzyme"/>
</dbReference>
<sequence length="341" mass="37839">MLKKSIQVYATHTLPLECDIYATDAASDDAPVVLFFHAGGLVGWNRQCIPPWLVQVCYRHGWILMSPSYRLLPQSRGPELLRDAATAYDFARTWGRTKNMPRDVILCGASGGFFLVALILHHCLPSPLAVLSISGINTFRHPFFNSSTLLAQEPIHNEMVSRALDGPVVAGTKKAGFVGIFHLDKLTTFGSKSVDYVYPVGIEESAEATQRGLLYEYLIYKNQYLNLVGDLDRGYEWAKEPGYSSKVKDWPVSIVIHGDADRGVPLDVSEQMRACLGQDKIFIFVAKGQDHLFELDRFIEDRGPEMDTVRSAVAYLVDTVAAKKRSASCHPSGGRVEAEVD</sequence>
<keyword evidence="1" id="KW-0378">Hydrolase</keyword>
<dbReference type="OrthoDB" id="19653at2759"/>